<gene>
    <name evidence="3" type="ORF">OGAPHI_002990</name>
</gene>
<protein>
    <submittedName>
        <fullName evidence="3">Uncharacterized protein</fullName>
    </submittedName>
</protein>
<evidence type="ECO:0000313" key="3">
    <source>
        <dbReference type="EMBL" id="KAH3667341.1"/>
    </source>
</evidence>
<feature type="chain" id="PRO_5040283115" evidence="2">
    <location>
        <begin position="20"/>
        <end position="231"/>
    </location>
</feature>
<keyword evidence="4" id="KW-1185">Reference proteome</keyword>
<accession>A0A9P8T6W2</accession>
<evidence type="ECO:0000313" key="4">
    <source>
        <dbReference type="Proteomes" id="UP000769157"/>
    </source>
</evidence>
<dbReference type="EMBL" id="JAEUBE010000183">
    <property type="protein sequence ID" value="KAH3667341.1"/>
    <property type="molecule type" value="Genomic_DNA"/>
</dbReference>
<dbReference type="AlphaFoldDB" id="A0A9P8T6W2"/>
<dbReference type="GeneID" id="70234957"/>
<reference evidence="3" key="2">
    <citation type="submission" date="2021-01" db="EMBL/GenBank/DDBJ databases">
        <authorList>
            <person name="Schikora-Tamarit M.A."/>
        </authorList>
    </citation>
    <scope>NUCLEOTIDE SEQUENCE</scope>
    <source>
        <strain evidence="3">CBS6075</strain>
    </source>
</reference>
<reference evidence="3" key="1">
    <citation type="journal article" date="2021" name="Open Biol.">
        <title>Shared evolutionary footprints suggest mitochondrial oxidative damage underlies multiple complex I losses in fungi.</title>
        <authorList>
            <person name="Schikora-Tamarit M.A."/>
            <person name="Marcet-Houben M."/>
            <person name="Nosek J."/>
            <person name="Gabaldon T."/>
        </authorList>
    </citation>
    <scope>NUCLEOTIDE SEQUENCE</scope>
    <source>
        <strain evidence="3">CBS6075</strain>
    </source>
</reference>
<evidence type="ECO:0000256" key="1">
    <source>
        <dbReference type="SAM" id="MobiDB-lite"/>
    </source>
</evidence>
<organism evidence="3 4">
    <name type="scientific">Ogataea philodendri</name>
    <dbReference type="NCBI Taxonomy" id="1378263"/>
    <lineage>
        <taxon>Eukaryota</taxon>
        <taxon>Fungi</taxon>
        <taxon>Dikarya</taxon>
        <taxon>Ascomycota</taxon>
        <taxon>Saccharomycotina</taxon>
        <taxon>Pichiomycetes</taxon>
        <taxon>Pichiales</taxon>
        <taxon>Pichiaceae</taxon>
        <taxon>Ogataea</taxon>
    </lineage>
</organism>
<comment type="caution">
    <text evidence="3">The sequence shown here is derived from an EMBL/GenBank/DDBJ whole genome shotgun (WGS) entry which is preliminary data.</text>
</comment>
<keyword evidence="2" id="KW-0732">Signal</keyword>
<name>A0A9P8T6W2_9ASCO</name>
<feature type="region of interest" description="Disordered" evidence="1">
    <location>
        <begin position="179"/>
        <end position="202"/>
    </location>
</feature>
<dbReference type="RefSeq" id="XP_046062153.1">
    <property type="nucleotide sequence ID" value="XM_046203920.1"/>
</dbReference>
<evidence type="ECO:0000256" key="2">
    <source>
        <dbReference type="SAM" id="SignalP"/>
    </source>
</evidence>
<dbReference type="Proteomes" id="UP000769157">
    <property type="component" value="Unassembled WGS sequence"/>
</dbReference>
<sequence length="231" mass="23304">MKFSSNLVSLLAAASVAVAETTDASLISSLIGEFEKNPAATGAALDAVIDLAQALEIDALAYPDQYTSYVSQLEALTAIVDDEDLSQVPVAIAAITALPFADRLYQEAAAYATNTGSEFSVSLTGSYSTDNINWSTFWDDGYSATESGVDVYATESGISQGLESDISDASAVAASSAKTSSAGSSSGSSSDSASSASSSEASSSSSAQAASFGVYLYSGVFSAAGLALLMI</sequence>
<feature type="signal peptide" evidence="2">
    <location>
        <begin position="1"/>
        <end position="19"/>
    </location>
</feature>
<proteinExistence type="predicted"/>